<dbReference type="AlphaFoldDB" id="A0A9P5Z546"/>
<sequence length="124" mass="13415">MVLILGDTHTTYLVIDSLALPCLSVHALPAYSLSSRCLPAAIQRSVTYPIPGGARTENVCFAIVEGSPTDVLVNVSWLMSRGINPGESCVCRQDFSLIVHSISPQRSDLTICIPYMIYITTLSS</sequence>
<protein>
    <submittedName>
        <fullName evidence="1">Uncharacterized protein</fullName>
    </submittedName>
</protein>
<keyword evidence="2" id="KW-1185">Reference proteome</keyword>
<reference evidence="1" key="1">
    <citation type="submission" date="2020-11" db="EMBL/GenBank/DDBJ databases">
        <authorList>
            <consortium name="DOE Joint Genome Institute"/>
            <person name="Ahrendt S."/>
            <person name="Riley R."/>
            <person name="Andreopoulos W."/>
            <person name="Labutti K."/>
            <person name="Pangilinan J."/>
            <person name="Ruiz-Duenas F.J."/>
            <person name="Barrasa J.M."/>
            <person name="Sanchez-Garcia M."/>
            <person name="Camarero S."/>
            <person name="Miyauchi S."/>
            <person name="Serrano A."/>
            <person name="Linde D."/>
            <person name="Babiker R."/>
            <person name="Drula E."/>
            <person name="Ayuso-Fernandez I."/>
            <person name="Pacheco R."/>
            <person name="Padilla G."/>
            <person name="Ferreira P."/>
            <person name="Barriuso J."/>
            <person name="Kellner H."/>
            <person name="Castanera R."/>
            <person name="Alfaro M."/>
            <person name="Ramirez L."/>
            <person name="Pisabarro A.G."/>
            <person name="Kuo A."/>
            <person name="Tritt A."/>
            <person name="Lipzen A."/>
            <person name="He G."/>
            <person name="Yan M."/>
            <person name="Ng V."/>
            <person name="Cullen D."/>
            <person name="Martin F."/>
            <person name="Rosso M.-N."/>
            <person name="Henrissat B."/>
            <person name="Hibbett D."/>
            <person name="Martinez A.T."/>
            <person name="Grigoriev I.V."/>
        </authorList>
    </citation>
    <scope>NUCLEOTIDE SEQUENCE</scope>
    <source>
        <strain evidence="1">CIRM-BRFM 674</strain>
    </source>
</reference>
<dbReference type="EMBL" id="MU155198">
    <property type="protein sequence ID" value="KAF9480224.1"/>
    <property type="molecule type" value="Genomic_DNA"/>
</dbReference>
<evidence type="ECO:0000313" key="1">
    <source>
        <dbReference type="EMBL" id="KAF9480224.1"/>
    </source>
</evidence>
<dbReference type="Proteomes" id="UP000807469">
    <property type="component" value="Unassembled WGS sequence"/>
</dbReference>
<accession>A0A9P5Z546</accession>
<organism evidence="1 2">
    <name type="scientific">Pholiota conissans</name>
    <dbReference type="NCBI Taxonomy" id="109636"/>
    <lineage>
        <taxon>Eukaryota</taxon>
        <taxon>Fungi</taxon>
        <taxon>Dikarya</taxon>
        <taxon>Basidiomycota</taxon>
        <taxon>Agaricomycotina</taxon>
        <taxon>Agaricomycetes</taxon>
        <taxon>Agaricomycetidae</taxon>
        <taxon>Agaricales</taxon>
        <taxon>Agaricineae</taxon>
        <taxon>Strophariaceae</taxon>
        <taxon>Pholiota</taxon>
    </lineage>
</organism>
<comment type="caution">
    <text evidence="1">The sequence shown here is derived from an EMBL/GenBank/DDBJ whole genome shotgun (WGS) entry which is preliminary data.</text>
</comment>
<proteinExistence type="predicted"/>
<evidence type="ECO:0000313" key="2">
    <source>
        <dbReference type="Proteomes" id="UP000807469"/>
    </source>
</evidence>
<name>A0A9P5Z546_9AGAR</name>
<gene>
    <name evidence="1" type="ORF">BDN70DRAFT_624388</name>
</gene>